<dbReference type="EMBL" id="BAAAHB010000012">
    <property type="protein sequence ID" value="GAA0455472.1"/>
    <property type="molecule type" value="Genomic_DNA"/>
</dbReference>
<accession>A0ABN0ZQH3</accession>
<protein>
    <submittedName>
        <fullName evidence="1">Uncharacterized protein</fullName>
    </submittedName>
</protein>
<dbReference type="RefSeq" id="WP_344088336.1">
    <property type="nucleotide sequence ID" value="NZ_BAAAHB010000012.1"/>
</dbReference>
<evidence type="ECO:0000313" key="2">
    <source>
        <dbReference type="Proteomes" id="UP001499895"/>
    </source>
</evidence>
<organism evidence="1 2">
    <name type="scientific">Streptomyces stramineus</name>
    <dbReference type="NCBI Taxonomy" id="173861"/>
    <lineage>
        <taxon>Bacteria</taxon>
        <taxon>Bacillati</taxon>
        <taxon>Actinomycetota</taxon>
        <taxon>Actinomycetes</taxon>
        <taxon>Kitasatosporales</taxon>
        <taxon>Streptomycetaceae</taxon>
        <taxon>Streptomyces</taxon>
    </lineage>
</organism>
<evidence type="ECO:0000313" key="1">
    <source>
        <dbReference type="EMBL" id="GAA0455472.1"/>
    </source>
</evidence>
<reference evidence="1 2" key="1">
    <citation type="journal article" date="2019" name="Int. J. Syst. Evol. Microbiol.">
        <title>The Global Catalogue of Microorganisms (GCM) 10K type strain sequencing project: providing services to taxonomists for standard genome sequencing and annotation.</title>
        <authorList>
            <consortium name="The Broad Institute Genomics Platform"/>
            <consortium name="The Broad Institute Genome Sequencing Center for Infectious Disease"/>
            <person name="Wu L."/>
            <person name="Ma J."/>
        </authorList>
    </citation>
    <scope>NUCLEOTIDE SEQUENCE [LARGE SCALE GENOMIC DNA]</scope>
    <source>
        <strain evidence="1 2">JCM 10649</strain>
    </source>
</reference>
<proteinExistence type="predicted"/>
<gene>
    <name evidence="1" type="ORF">GCM10009544_17770</name>
</gene>
<dbReference type="Proteomes" id="UP001499895">
    <property type="component" value="Unassembled WGS sequence"/>
</dbReference>
<name>A0ABN0ZQH3_9ACTN</name>
<comment type="caution">
    <text evidence="1">The sequence shown here is derived from an EMBL/GenBank/DDBJ whole genome shotgun (WGS) entry which is preliminary data.</text>
</comment>
<keyword evidence="2" id="KW-1185">Reference proteome</keyword>
<sequence>MNNFDVSDFYELVPSLSPSQVSSYLESQDWVLLERQDGLLEYWSDPVSSSNPEEDASPYLLPLSRNIRKFERRFAEFLADLAEFYDCDAQGLMARITQHGWDVLLIRINEAGAGGSVGLMRATKILQAGLDMIKFAALYTSNPQRSFHGPRGEVVNSYLQRGVRLGHTEQGSFIFPILSAARCTGAQGAFGRRVMENLAAALHDVHLALEGGGPGTPHREGPPGSRWQLESALRDKIAGLADSLEFTSFDLSFRWDSQTPLGIEPPQTAMTFDFEMLSQVQADMEISMEGLRRLAVERSVPVSEVSVASEVSGYVASVGIRSGRTSGPREMPHFVAIRTALYEERSEIRIAVDEKQYRDALTALRKGFPITVVGVISGSGDERVLERGAVYSYALEAPDSTGPTGDEGKGK</sequence>